<gene>
    <name evidence="3" type="ORF">ABVC42_14145</name>
</gene>
<protein>
    <recommendedName>
        <fullName evidence="5">Single-stranded DNA-binding protein</fullName>
    </recommendedName>
</protein>
<proteinExistence type="predicted"/>
<evidence type="ECO:0008006" key="5">
    <source>
        <dbReference type="Google" id="ProtNLM"/>
    </source>
</evidence>
<organism evidence="3 4">
    <name type="scientific">Lactobacillus crispatus</name>
    <dbReference type="NCBI Taxonomy" id="47770"/>
    <lineage>
        <taxon>Bacteria</taxon>
        <taxon>Bacillati</taxon>
        <taxon>Bacillota</taxon>
        <taxon>Bacilli</taxon>
        <taxon>Lactobacillales</taxon>
        <taxon>Lactobacillaceae</taxon>
        <taxon>Lactobacillus</taxon>
    </lineage>
</organism>
<comment type="caution">
    <text evidence="3">The sequence shown here is derived from an EMBL/GenBank/DDBJ whole genome shotgun (WGS) entry which is preliminary data.</text>
</comment>
<dbReference type="EMBL" id="JBETVU010000013">
    <property type="protein sequence ID" value="MES5150973.1"/>
    <property type="molecule type" value="Genomic_DNA"/>
</dbReference>
<keyword evidence="4" id="KW-1185">Reference proteome</keyword>
<sequence>MKEDYKVVLVNTKDPEGMKIMNSSSKVIKEVPSDYFKFQNSGQHDYCRTEISGQLADDPAFYFRKRDTNSRKKGDKFTDPSVFVNLNVIATTEMYQDKRTGELRQISSNVSARSFLEYDKRALSLLHKGDRISITGDLRTYQSKNRMKTWFYIKIKTFTVNPYKTISNMASEAFDAQEPARRTNDILSDYRISNDEKKAQLIYTNLQKDKKLAEQQKELEELRKQVALNHQKAINKTEESSDPASELEVNMERAEGKYDNEEDYYNTSAQNSEPQPPYDKIVPVDDNEIENKKSLDESIPPEDNEKIRESDLSDDISVVNTPKSKNEDKNESMNTSQSNTASSSISLDSISRSQITDALKF</sequence>
<dbReference type="Gene3D" id="2.40.50.140">
    <property type="entry name" value="Nucleic acid-binding proteins"/>
    <property type="match status" value="1"/>
</dbReference>
<evidence type="ECO:0000313" key="3">
    <source>
        <dbReference type="EMBL" id="MES5150973.1"/>
    </source>
</evidence>
<evidence type="ECO:0000313" key="4">
    <source>
        <dbReference type="Proteomes" id="UP001434419"/>
    </source>
</evidence>
<dbReference type="Proteomes" id="UP001434419">
    <property type="component" value="Unassembled WGS sequence"/>
</dbReference>
<evidence type="ECO:0000256" key="1">
    <source>
        <dbReference type="SAM" id="Coils"/>
    </source>
</evidence>
<accession>A0ABV2BCM3</accession>
<evidence type="ECO:0000256" key="2">
    <source>
        <dbReference type="SAM" id="MobiDB-lite"/>
    </source>
</evidence>
<reference evidence="3" key="1">
    <citation type="submission" date="2024-06" db="EMBL/GenBank/DDBJ databases">
        <title>Vaginal Lactobacillus fatty acid response mechanisms reveal a metabolite-targeted strategy for bacterial vaginosis treatment.</title>
        <authorList>
            <person name="Zhu M."/>
            <person name="Blainey P.C."/>
            <person name="Bloom S.M."/>
            <person name="Kwon D.S."/>
        </authorList>
    </citation>
    <scope>NUCLEOTIDE SEQUENCE</scope>
    <source>
        <strain evidence="3">194_F1_1</strain>
    </source>
</reference>
<dbReference type="RefSeq" id="WP_133476387.1">
    <property type="nucleotide sequence ID" value="NZ_JBETVU010000013.1"/>
</dbReference>
<name>A0ABV2BCM3_9LACO</name>
<feature type="coiled-coil region" evidence="1">
    <location>
        <begin position="203"/>
        <end position="264"/>
    </location>
</feature>
<dbReference type="SUPFAM" id="SSF50249">
    <property type="entry name" value="Nucleic acid-binding proteins"/>
    <property type="match status" value="1"/>
</dbReference>
<keyword evidence="1" id="KW-0175">Coiled coil</keyword>
<dbReference type="InterPro" id="IPR012340">
    <property type="entry name" value="NA-bd_OB-fold"/>
</dbReference>
<feature type="region of interest" description="Disordered" evidence="2">
    <location>
        <begin position="265"/>
        <end position="361"/>
    </location>
</feature>
<feature type="compositionally biased region" description="Low complexity" evidence="2">
    <location>
        <begin position="332"/>
        <end position="355"/>
    </location>
</feature>